<accession>A0ABR3SB13</accession>
<reference evidence="1 2" key="1">
    <citation type="submission" date="2024-02" db="EMBL/GenBank/DDBJ databases">
        <title>De novo assembly and annotation of 12 fungi associated with fruit tree decline syndrome in Ontario, Canada.</title>
        <authorList>
            <person name="Sulman M."/>
            <person name="Ellouze W."/>
            <person name="Ilyukhin E."/>
        </authorList>
    </citation>
    <scope>NUCLEOTIDE SEQUENCE [LARGE SCALE GENOMIC DNA]</scope>
    <source>
        <strain evidence="1 2">M1-105</strain>
    </source>
</reference>
<evidence type="ECO:0000313" key="1">
    <source>
        <dbReference type="EMBL" id="KAL1615840.1"/>
    </source>
</evidence>
<dbReference type="Proteomes" id="UP001521116">
    <property type="component" value="Unassembled WGS sequence"/>
</dbReference>
<protein>
    <submittedName>
        <fullName evidence="1">Uncharacterized protein</fullName>
    </submittedName>
</protein>
<gene>
    <name evidence="1" type="ORF">SLS56_011662</name>
</gene>
<name>A0ABR3SB13_9PEZI</name>
<evidence type="ECO:0000313" key="2">
    <source>
        <dbReference type="Proteomes" id="UP001521116"/>
    </source>
</evidence>
<comment type="caution">
    <text evidence="1">The sequence shown here is derived from an EMBL/GenBank/DDBJ whole genome shotgun (WGS) entry which is preliminary data.</text>
</comment>
<dbReference type="EMBL" id="JAJVDC020000292">
    <property type="protein sequence ID" value="KAL1615840.1"/>
    <property type="molecule type" value="Genomic_DNA"/>
</dbReference>
<organism evidence="1 2">
    <name type="scientific">Neofusicoccum ribis</name>
    <dbReference type="NCBI Taxonomy" id="45134"/>
    <lineage>
        <taxon>Eukaryota</taxon>
        <taxon>Fungi</taxon>
        <taxon>Dikarya</taxon>
        <taxon>Ascomycota</taxon>
        <taxon>Pezizomycotina</taxon>
        <taxon>Dothideomycetes</taxon>
        <taxon>Dothideomycetes incertae sedis</taxon>
        <taxon>Botryosphaeriales</taxon>
        <taxon>Botryosphaeriaceae</taxon>
        <taxon>Neofusicoccum</taxon>
    </lineage>
</organism>
<proteinExistence type="predicted"/>
<sequence>MEKHKVLKRNWSVIAKDSPLEGPSPDFEKPEGFKIRNLAVNGGFLDEIVFLARTNDTADLAWLDARVAAVPQYQRRNLTGFEYHNYTSAWDGIEPGSLYIKIDDDVVFIEDTAIPALVETKIERPEYFLVSANVVNQPPLAWMHRHLGALRPYLPELIPSFQAHNLSTSRWRASHLPSWQAPPALGGASWSPDDSFVPPFQGHRWLPLAPGTQRAPSVDGTPVHSIDYDYNRGWWWWPAGAQLHYSFLSRLEDDTLYRYKFRLWDYEGLRLGIQFVAIWGFDLVQSMPIPADDEQHLSVTMPYMTGRHAVVDGRGLVAHYSFGPQLDGMRSTDILDRYRAFTEENICVTSNAETIILETS</sequence>
<keyword evidence="2" id="KW-1185">Reference proteome</keyword>